<dbReference type="Proteomes" id="UP000029074">
    <property type="component" value="Unassembled WGS sequence"/>
</dbReference>
<keyword evidence="10" id="KW-1185">Reference proteome</keyword>
<keyword evidence="5 7" id="KW-1133">Transmembrane helix</keyword>
<comment type="caution">
    <text evidence="9">The sequence shown here is derived from an EMBL/GenBank/DDBJ whole genome shotgun (WGS) entry which is preliminary data.</text>
</comment>
<dbReference type="Gene3D" id="1.10.3720.10">
    <property type="entry name" value="MetI-like"/>
    <property type="match status" value="1"/>
</dbReference>
<feature type="transmembrane region" description="Helical" evidence="7">
    <location>
        <begin position="33"/>
        <end position="51"/>
    </location>
</feature>
<comment type="similarity">
    <text evidence="7">Belongs to the binding-protein-dependent transport system permease family.</text>
</comment>
<reference evidence="9 10" key="1">
    <citation type="submission" date="2014-03" db="EMBL/GenBank/DDBJ databases">
        <title>Genomics of Bifidobacteria.</title>
        <authorList>
            <person name="Ventura M."/>
            <person name="Milani C."/>
            <person name="Lugli G.A."/>
        </authorList>
    </citation>
    <scope>NUCLEOTIDE SEQUENCE [LARGE SCALE GENOMIC DNA]</scope>
    <source>
        <strain evidence="9 10">LMG 11596</strain>
    </source>
</reference>
<feature type="domain" description="ABC transmembrane type-1" evidence="8">
    <location>
        <begin position="91"/>
        <end position="280"/>
    </location>
</feature>
<dbReference type="CDD" id="cd06261">
    <property type="entry name" value="TM_PBP2"/>
    <property type="match status" value="1"/>
</dbReference>
<dbReference type="Pfam" id="PF00528">
    <property type="entry name" value="BPD_transp_1"/>
    <property type="match status" value="1"/>
</dbReference>
<feature type="transmembrane region" description="Helical" evidence="7">
    <location>
        <begin position="128"/>
        <end position="148"/>
    </location>
</feature>
<protein>
    <submittedName>
        <fullName evidence="9">ABC transporter permease</fullName>
    </submittedName>
</protein>
<evidence type="ECO:0000259" key="8">
    <source>
        <dbReference type="PROSITE" id="PS50928"/>
    </source>
</evidence>
<dbReference type="EMBL" id="JGYW01000002">
    <property type="protein sequence ID" value="KFI59560.1"/>
    <property type="molecule type" value="Genomic_DNA"/>
</dbReference>
<dbReference type="InterPro" id="IPR000515">
    <property type="entry name" value="MetI-like"/>
</dbReference>
<dbReference type="InterPro" id="IPR035906">
    <property type="entry name" value="MetI-like_sf"/>
</dbReference>
<feature type="transmembrane region" description="Helical" evidence="7">
    <location>
        <begin position="154"/>
        <end position="173"/>
    </location>
</feature>
<keyword evidence="4 7" id="KW-0812">Transmembrane</keyword>
<evidence type="ECO:0000256" key="1">
    <source>
        <dbReference type="ARBA" id="ARBA00004651"/>
    </source>
</evidence>
<evidence type="ECO:0000313" key="10">
    <source>
        <dbReference type="Proteomes" id="UP000029074"/>
    </source>
</evidence>
<gene>
    <name evidence="9" type="ORF">BGLCM_0226</name>
</gene>
<keyword evidence="6 7" id="KW-0472">Membrane</keyword>
<organism evidence="9 10">
    <name type="scientific">Bifidobacterium gallicum DSM 20093 = LMG 11596</name>
    <dbReference type="NCBI Taxonomy" id="561180"/>
    <lineage>
        <taxon>Bacteria</taxon>
        <taxon>Bacillati</taxon>
        <taxon>Actinomycetota</taxon>
        <taxon>Actinomycetes</taxon>
        <taxon>Bifidobacteriales</taxon>
        <taxon>Bifidobacteriaceae</taxon>
        <taxon>Bifidobacterium</taxon>
    </lineage>
</organism>
<dbReference type="AlphaFoldDB" id="A0A087ALB0"/>
<evidence type="ECO:0000256" key="6">
    <source>
        <dbReference type="ARBA" id="ARBA00023136"/>
    </source>
</evidence>
<comment type="subcellular location">
    <subcellularLocation>
        <location evidence="1 7">Cell membrane</location>
        <topology evidence="1 7">Multi-pass membrane protein</topology>
    </subcellularLocation>
</comment>
<proteinExistence type="inferred from homology"/>
<dbReference type="InterPro" id="IPR050366">
    <property type="entry name" value="BP-dependent_transpt_permease"/>
</dbReference>
<dbReference type="PANTHER" id="PTHR43386">
    <property type="entry name" value="OLIGOPEPTIDE TRANSPORT SYSTEM PERMEASE PROTEIN APPC"/>
    <property type="match status" value="1"/>
</dbReference>
<dbReference type="SUPFAM" id="SSF161098">
    <property type="entry name" value="MetI-like"/>
    <property type="match status" value="1"/>
</dbReference>
<accession>A0A087ALB0</accession>
<evidence type="ECO:0000256" key="7">
    <source>
        <dbReference type="RuleBase" id="RU363032"/>
    </source>
</evidence>
<dbReference type="OrthoDB" id="9812701at2"/>
<dbReference type="PROSITE" id="PS50928">
    <property type="entry name" value="ABC_TM1"/>
    <property type="match status" value="1"/>
</dbReference>
<feature type="transmembrane region" description="Helical" evidence="7">
    <location>
        <begin position="95"/>
        <end position="116"/>
    </location>
</feature>
<dbReference type="GO" id="GO:0055085">
    <property type="term" value="P:transmembrane transport"/>
    <property type="evidence" value="ECO:0007669"/>
    <property type="project" value="InterPro"/>
</dbReference>
<keyword evidence="3" id="KW-1003">Cell membrane</keyword>
<sequence length="313" mass="32379">MQLSRSSQPGSGRSRAVWRVVLATMWAHGTGRFALVVMALWTAIALVSLFWTPVPLGLTDGFNVWAAPSLTHIMGTDGTGADMFSWLIAGMGTDLFIVIVTVALTAALGLLVESLMVSRSVALSQGSIVTVDALISIPTMLIALMLAAPLGATVIGVILACGIGYGLNLARVARPAALLAARSAYVESARANGASAVRVFFTHIVPNCMPVMIVQLSLSAGTALLAEAGLTYLGIGVPSGTPSLGRSIATSVSLITVHPTTVIWPGLTATILVVALNLLGDNLRDAIDPLRNPALRQLGHAVQSSDAAPEREA</sequence>
<evidence type="ECO:0000256" key="3">
    <source>
        <dbReference type="ARBA" id="ARBA00022475"/>
    </source>
</evidence>
<evidence type="ECO:0000313" key="9">
    <source>
        <dbReference type="EMBL" id="KFI59560.1"/>
    </source>
</evidence>
<evidence type="ECO:0000256" key="5">
    <source>
        <dbReference type="ARBA" id="ARBA00022989"/>
    </source>
</evidence>
<keyword evidence="2 7" id="KW-0813">Transport</keyword>
<evidence type="ECO:0000256" key="2">
    <source>
        <dbReference type="ARBA" id="ARBA00022448"/>
    </source>
</evidence>
<dbReference type="GO" id="GO:0005886">
    <property type="term" value="C:plasma membrane"/>
    <property type="evidence" value="ECO:0007669"/>
    <property type="project" value="UniProtKB-SubCell"/>
</dbReference>
<name>A0A087ALB0_9BIFI</name>
<dbReference type="PANTHER" id="PTHR43386:SF1">
    <property type="entry name" value="D,D-DIPEPTIDE TRANSPORT SYSTEM PERMEASE PROTEIN DDPC-RELATED"/>
    <property type="match status" value="1"/>
</dbReference>
<evidence type="ECO:0000256" key="4">
    <source>
        <dbReference type="ARBA" id="ARBA00022692"/>
    </source>
</evidence>